<dbReference type="InterPro" id="IPR055259">
    <property type="entry name" value="YkvP/CgeB_Glyco_trans-like"/>
</dbReference>
<dbReference type="Gene3D" id="3.40.50.11010">
    <property type="match status" value="1"/>
</dbReference>
<dbReference type="SUPFAM" id="SSF53756">
    <property type="entry name" value="UDP-Glycosyltransferase/glycogen phosphorylase"/>
    <property type="match status" value="1"/>
</dbReference>
<gene>
    <name evidence="2" type="ORF">GCM10023213_03770</name>
</gene>
<feature type="domain" description="Spore protein YkvP/CgeB glycosyl transferase-like" evidence="1">
    <location>
        <begin position="253"/>
        <end position="364"/>
    </location>
</feature>
<evidence type="ECO:0000313" key="3">
    <source>
        <dbReference type="Proteomes" id="UP001499852"/>
    </source>
</evidence>
<accession>A0ABP9NTZ2</accession>
<protein>
    <recommendedName>
        <fullName evidence="1">Spore protein YkvP/CgeB glycosyl transferase-like domain-containing protein</fullName>
    </recommendedName>
</protein>
<proteinExistence type="predicted"/>
<dbReference type="RefSeq" id="WP_345734676.1">
    <property type="nucleotide sequence ID" value="NZ_BAABIA010000001.1"/>
</dbReference>
<keyword evidence="3" id="KW-1185">Reference proteome</keyword>
<dbReference type="Pfam" id="PF13524">
    <property type="entry name" value="Glyco_trans_1_2"/>
    <property type="match status" value="1"/>
</dbReference>
<evidence type="ECO:0000259" key="1">
    <source>
        <dbReference type="Pfam" id="PF13524"/>
    </source>
</evidence>
<dbReference type="Gene3D" id="3.40.50.2000">
    <property type="entry name" value="Glycogen Phosphorylase B"/>
    <property type="match status" value="1"/>
</dbReference>
<evidence type="ECO:0000313" key="2">
    <source>
        <dbReference type="EMBL" id="GAA5133630.1"/>
    </source>
</evidence>
<name>A0ABP9NTZ2_9BACT</name>
<organism evidence="2 3">
    <name type="scientific">Prosthecobacter algae</name>
    <dbReference type="NCBI Taxonomy" id="1144682"/>
    <lineage>
        <taxon>Bacteria</taxon>
        <taxon>Pseudomonadati</taxon>
        <taxon>Verrucomicrobiota</taxon>
        <taxon>Verrucomicrobiia</taxon>
        <taxon>Verrucomicrobiales</taxon>
        <taxon>Verrucomicrobiaceae</taxon>
        <taxon>Prosthecobacter</taxon>
    </lineage>
</organism>
<dbReference type="Proteomes" id="UP001499852">
    <property type="component" value="Unassembled WGS sequence"/>
</dbReference>
<comment type="caution">
    <text evidence="2">The sequence shown here is derived from an EMBL/GenBank/DDBJ whole genome shotgun (WGS) entry which is preliminary data.</text>
</comment>
<sequence length="375" mass="41555">MIAVADINTLWRRKPFEALSLHTPVLGLMPQDVVAAWRNKDAKPAPETARKLTTLPLTLPPGWASRLAGIVAPYLGWKIQQQARRSGEKIQGLVVTSPHYLELVKRTAPHMRTFYYCSDDYAQYADWGGTAILQKEAELARRVDHCFFVSRPLADRAVSEYGLEEGCVSVSPNATDSTFLQRSTDEQRAALHRAFPALRHPWVGVVGAINSRLDFDLIEACCSLPSVGSVVMVGPVDPTCQDEGLRRLRQNPKCVFVGPRPHGELPAWMQALDVALIPYRDTPLNRACSPMRLFDHLASGKPVVGTAFNAQMASFEPLISIGHTAREVCERVELVLKRPSEDFSPAQIAAAKLETWDHRATRMLKTMGVSLLNGQ</sequence>
<reference evidence="3" key="1">
    <citation type="journal article" date="2019" name="Int. J. Syst. Evol. Microbiol.">
        <title>The Global Catalogue of Microorganisms (GCM) 10K type strain sequencing project: providing services to taxonomists for standard genome sequencing and annotation.</title>
        <authorList>
            <consortium name="The Broad Institute Genomics Platform"/>
            <consortium name="The Broad Institute Genome Sequencing Center for Infectious Disease"/>
            <person name="Wu L."/>
            <person name="Ma J."/>
        </authorList>
    </citation>
    <scope>NUCLEOTIDE SEQUENCE [LARGE SCALE GENOMIC DNA]</scope>
    <source>
        <strain evidence="3">JCM 18053</strain>
    </source>
</reference>
<dbReference type="EMBL" id="BAABIA010000001">
    <property type="protein sequence ID" value="GAA5133630.1"/>
    <property type="molecule type" value="Genomic_DNA"/>
</dbReference>